<dbReference type="EMBL" id="CAMAPF010001002">
    <property type="protein sequence ID" value="CAH9137887.1"/>
    <property type="molecule type" value="Genomic_DNA"/>
</dbReference>
<comment type="caution">
    <text evidence="1">The sequence shown here is derived from an EMBL/GenBank/DDBJ whole genome shotgun (WGS) entry which is preliminary data.</text>
</comment>
<name>A0AAV0CQJ9_9ASTE</name>
<dbReference type="Proteomes" id="UP001152523">
    <property type="component" value="Unassembled WGS sequence"/>
</dbReference>
<evidence type="ECO:0000313" key="2">
    <source>
        <dbReference type="EMBL" id="CAH9137887.1"/>
    </source>
</evidence>
<sequence length="39" mass="4520">MDPREYGNMRVPVLRMRAVDNRDGRGIDKGSLFGHQVLY</sequence>
<proteinExistence type="predicted"/>
<dbReference type="AlphaFoldDB" id="A0AAV0CQJ9"/>
<gene>
    <name evidence="2" type="ORF">CEPIT_LOCUS36382</name>
    <name evidence="1" type="ORF">CEPIT_LOCUS7610</name>
</gene>
<evidence type="ECO:0000313" key="1">
    <source>
        <dbReference type="EMBL" id="CAH9081239.1"/>
    </source>
</evidence>
<organism evidence="1 3">
    <name type="scientific">Cuscuta epithymum</name>
    <dbReference type="NCBI Taxonomy" id="186058"/>
    <lineage>
        <taxon>Eukaryota</taxon>
        <taxon>Viridiplantae</taxon>
        <taxon>Streptophyta</taxon>
        <taxon>Embryophyta</taxon>
        <taxon>Tracheophyta</taxon>
        <taxon>Spermatophyta</taxon>
        <taxon>Magnoliopsida</taxon>
        <taxon>eudicotyledons</taxon>
        <taxon>Gunneridae</taxon>
        <taxon>Pentapetalae</taxon>
        <taxon>asterids</taxon>
        <taxon>lamiids</taxon>
        <taxon>Solanales</taxon>
        <taxon>Convolvulaceae</taxon>
        <taxon>Cuscuteae</taxon>
        <taxon>Cuscuta</taxon>
        <taxon>Cuscuta subgen. Cuscuta</taxon>
    </lineage>
</organism>
<dbReference type="EMBL" id="CAMAPF010000036">
    <property type="protein sequence ID" value="CAH9081239.1"/>
    <property type="molecule type" value="Genomic_DNA"/>
</dbReference>
<reference evidence="1" key="1">
    <citation type="submission" date="2022-07" db="EMBL/GenBank/DDBJ databases">
        <authorList>
            <person name="Macas J."/>
            <person name="Novak P."/>
            <person name="Neumann P."/>
        </authorList>
    </citation>
    <scope>NUCLEOTIDE SEQUENCE</scope>
</reference>
<evidence type="ECO:0000313" key="3">
    <source>
        <dbReference type="Proteomes" id="UP001152523"/>
    </source>
</evidence>
<protein>
    <submittedName>
        <fullName evidence="1">Uncharacterized protein</fullName>
    </submittedName>
</protein>
<keyword evidence="3" id="KW-1185">Reference proteome</keyword>
<accession>A0AAV0CQJ9</accession>